<reference evidence="3" key="1">
    <citation type="submission" date="2022-05" db="EMBL/GenBank/DDBJ databases">
        <authorList>
            <person name="Friedrich I."/>
            <person name="Poehlein A."/>
            <person name="Schneider D."/>
            <person name="Hertel R."/>
            <person name="Daniel R."/>
        </authorList>
    </citation>
    <scope>NUCLEOTIDE SEQUENCE</scope>
</reference>
<keyword evidence="4" id="KW-1185">Reference proteome</keyword>
<evidence type="ECO:0000259" key="2">
    <source>
        <dbReference type="Pfam" id="PF23771"/>
    </source>
</evidence>
<dbReference type="Pfam" id="PF10979">
    <property type="entry name" value="DUF2786"/>
    <property type="match status" value="1"/>
</dbReference>
<organism evidence="3 4">
    <name type="scientific">Janthinobacterium phage vB_JliS-Donnerlittchen</name>
    <dbReference type="NCBI Taxonomy" id="2948610"/>
    <lineage>
        <taxon>Viruses</taxon>
        <taxon>Duplodnaviria</taxon>
        <taxon>Heunggongvirae</taxon>
        <taxon>Uroviricota</taxon>
        <taxon>Caudoviricetes</taxon>
        <taxon>Mesyanzhinovviridae</taxon>
        <taxon>Bradleyvirinae</taxon>
        <taxon>Donnerlittchenvirus</taxon>
        <taxon>Donnerlittchenvirus donnerlittchenvirus</taxon>
    </lineage>
</organism>
<evidence type="ECO:0000313" key="4">
    <source>
        <dbReference type="Proteomes" id="UP001057102"/>
    </source>
</evidence>
<dbReference type="Pfam" id="PF23771">
    <property type="entry name" value="DUF7168"/>
    <property type="match status" value="1"/>
</dbReference>
<protein>
    <recommendedName>
        <fullName evidence="5">DUF2786 domain-containing protein</fullName>
    </recommendedName>
</protein>
<evidence type="ECO:0000259" key="1">
    <source>
        <dbReference type="Pfam" id="PF10979"/>
    </source>
</evidence>
<gene>
    <name evidence="3" type="ORF">DONNERLITTCHEN_00420</name>
</gene>
<evidence type="ECO:0000313" key="3">
    <source>
        <dbReference type="EMBL" id="USN14443.1"/>
    </source>
</evidence>
<dbReference type="Proteomes" id="UP001057102">
    <property type="component" value="Segment"/>
</dbReference>
<sequence>MEQDRRAKLIARIKKCLALSASPEPHEAAAALRQAQKLMAEVGMTEADLLGLELADAVVKTREGFGSCRTMNFLVSIVMEAFGVQCIYERNPGTANRLNVRYVGPRDRVLMAEYSHRVVWRAMQGSWDDFLSKRPHLKGDGGKRQAFHLGWLVGVREKVAAVAPSEEETAAVNRWITVKFGALVPGKAAKQKPVNAAAFNAGVEAAEEFNLHRPVEESRIGIEYKGN</sequence>
<dbReference type="EMBL" id="ON529854">
    <property type="protein sequence ID" value="USN14443.1"/>
    <property type="molecule type" value="Genomic_DNA"/>
</dbReference>
<feature type="domain" description="DUF7168" evidence="2">
    <location>
        <begin position="70"/>
        <end position="188"/>
    </location>
</feature>
<proteinExistence type="predicted"/>
<evidence type="ECO:0008006" key="5">
    <source>
        <dbReference type="Google" id="ProtNLM"/>
    </source>
</evidence>
<name>A0A9E7MQF6_9CAUD</name>
<accession>A0A9E7MQF6</accession>
<dbReference type="InterPro" id="IPR024498">
    <property type="entry name" value="DUF2786"/>
</dbReference>
<dbReference type="InterPro" id="IPR055592">
    <property type="entry name" value="DUF7168"/>
</dbReference>
<feature type="domain" description="DUF2786" evidence="1">
    <location>
        <begin position="8"/>
        <end position="41"/>
    </location>
</feature>